<reference evidence="1" key="1">
    <citation type="journal article" date="2014" name="Int. J. Syst. Evol. Microbiol.">
        <title>Complete genome of a new Firmicutes species belonging to the dominant human colonic microbiota ('Ruminococcus bicirculans') reveals two chromosomes and a selective capacity to utilize plant glucans.</title>
        <authorList>
            <consortium name="NISC Comparative Sequencing Program"/>
            <person name="Wegmann U."/>
            <person name="Louis P."/>
            <person name="Goesmann A."/>
            <person name="Henrissat B."/>
            <person name="Duncan S.H."/>
            <person name="Flint H.J."/>
        </authorList>
    </citation>
    <scope>NUCLEOTIDE SEQUENCE</scope>
    <source>
        <strain evidence="1">NBRC 103191</strain>
    </source>
</reference>
<dbReference type="EMBL" id="BSOK01000022">
    <property type="protein sequence ID" value="GLR29042.1"/>
    <property type="molecule type" value="Genomic_DNA"/>
</dbReference>
<proteinExistence type="predicted"/>
<gene>
    <name evidence="1" type="ORF">GCM10007915_12800</name>
    <name evidence="2" type="ORF">SAMN05660405_00958</name>
</gene>
<dbReference type="Proteomes" id="UP000198501">
    <property type="component" value="Unassembled WGS sequence"/>
</dbReference>
<evidence type="ECO:0000313" key="3">
    <source>
        <dbReference type="Proteomes" id="UP000198501"/>
    </source>
</evidence>
<protein>
    <submittedName>
        <fullName evidence="2">Uncharacterized protein</fullName>
    </submittedName>
</protein>
<reference evidence="1" key="4">
    <citation type="submission" date="2023-01" db="EMBL/GenBank/DDBJ databases">
        <title>Draft genome sequence of Psychrobacter pacificensis strain NBRC 103191.</title>
        <authorList>
            <person name="Sun Q."/>
            <person name="Mori K."/>
        </authorList>
    </citation>
    <scope>NUCLEOTIDE SEQUENCE</scope>
    <source>
        <strain evidence="1">NBRC 103191</strain>
    </source>
</reference>
<name>A0A1G6WFI8_9GAMM</name>
<dbReference type="AlphaFoldDB" id="A0A1G6WFI8"/>
<keyword evidence="4" id="KW-1185">Reference proteome</keyword>
<dbReference type="Proteomes" id="UP001156645">
    <property type="component" value="Unassembled WGS sequence"/>
</dbReference>
<sequence>MFIYQSNKNLGAANAVNIESEIGVNLIAPNNIYLLPNKNHISVFEPTGSY</sequence>
<reference evidence="4" key="3">
    <citation type="journal article" date="2019" name="Int. J. Syst. Evol. Microbiol.">
        <title>The Global Catalogue of Microorganisms (GCM) 10K type strain sequencing project: providing services to taxonomists for standard genome sequencing and annotation.</title>
        <authorList>
            <consortium name="The Broad Institute Genomics Platform"/>
            <consortium name="The Broad Institute Genome Sequencing Center for Infectious Disease"/>
            <person name="Wu L."/>
            <person name="Ma J."/>
        </authorList>
    </citation>
    <scope>NUCLEOTIDE SEQUENCE [LARGE SCALE GENOMIC DNA]</scope>
    <source>
        <strain evidence="4">NBRC 103191</strain>
    </source>
</reference>
<organism evidence="2 3">
    <name type="scientific">Psychrobacter pacificensis</name>
    <dbReference type="NCBI Taxonomy" id="112002"/>
    <lineage>
        <taxon>Bacteria</taxon>
        <taxon>Pseudomonadati</taxon>
        <taxon>Pseudomonadota</taxon>
        <taxon>Gammaproteobacteria</taxon>
        <taxon>Moraxellales</taxon>
        <taxon>Moraxellaceae</taxon>
        <taxon>Psychrobacter</taxon>
    </lineage>
</organism>
<evidence type="ECO:0000313" key="2">
    <source>
        <dbReference type="EMBL" id="SDD64559.1"/>
    </source>
</evidence>
<accession>A0A1G6WFI8</accession>
<reference evidence="2 3" key="2">
    <citation type="submission" date="2016-10" db="EMBL/GenBank/DDBJ databases">
        <authorList>
            <person name="de Groot N.N."/>
        </authorList>
    </citation>
    <scope>NUCLEOTIDE SEQUENCE [LARGE SCALE GENOMIC DNA]</scope>
    <source>
        <strain evidence="2 3">DSM 23406</strain>
    </source>
</reference>
<evidence type="ECO:0000313" key="4">
    <source>
        <dbReference type="Proteomes" id="UP001156645"/>
    </source>
</evidence>
<dbReference type="EMBL" id="FNAL01000005">
    <property type="protein sequence ID" value="SDD64559.1"/>
    <property type="molecule type" value="Genomic_DNA"/>
</dbReference>
<evidence type="ECO:0000313" key="1">
    <source>
        <dbReference type="EMBL" id="GLR29042.1"/>
    </source>
</evidence>